<dbReference type="SUPFAM" id="SSF48452">
    <property type="entry name" value="TPR-like"/>
    <property type="match status" value="1"/>
</dbReference>
<protein>
    <recommendedName>
        <fullName evidence="7">TPR-like protein</fullName>
    </recommendedName>
</protein>
<dbReference type="Pfam" id="PF13181">
    <property type="entry name" value="TPR_8"/>
    <property type="match status" value="3"/>
</dbReference>
<feature type="repeat" description="TPR" evidence="3">
    <location>
        <begin position="116"/>
        <end position="149"/>
    </location>
</feature>
<keyword evidence="1" id="KW-0677">Repeat</keyword>
<feature type="chain" id="PRO_5042016386" description="TPR-like protein" evidence="4">
    <location>
        <begin position="17"/>
        <end position="230"/>
    </location>
</feature>
<dbReference type="Proteomes" id="UP001206595">
    <property type="component" value="Unassembled WGS sequence"/>
</dbReference>
<evidence type="ECO:0008006" key="7">
    <source>
        <dbReference type="Google" id="ProtNLM"/>
    </source>
</evidence>
<dbReference type="Pfam" id="PF00515">
    <property type="entry name" value="TPR_1"/>
    <property type="match status" value="1"/>
</dbReference>
<dbReference type="GO" id="GO:0046813">
    <property type="term" value="P:receptor-mediated virion attachment to host cell"/>
    <property type="evidence" value="ECO:0007669"/>
    <property type="project" value="TreeGrafter"/>
</dbReference>
<evidence type="ECO:0000256" key="4">
    <source>
        <dbReference type="SAM" id="SignalP"/>
    </source>
</evidence>
<dbReference type="PROSITE" id="PS50005">
    <property type="entry name" value="TPR"/>
    <property type="match status" value="2"/>
</dbReference>
<name>A0AAD5H8L1_UMBRA</name>
<dbReference type="EMBL" id="MU620974">
    <property type="protein sequence ID" value="KAI8575642.1"/>
    <property type="molecule type" value="Genomic_DNA"/>
</dbReference>
<dbReference type="InterPro" id="IPR019734">
    <property type="entry name" value="TPR_rpt"/>
</dbReference>
<reference evidence="5" key="1">
    <citation type="submission" date="2021-06" db="EMBL/GenBank/DDBJ databases">
        <authorList>
            <consortium name="DOE Joint Genome Institute"/>
            <person name="Mondo S.J."/>
            <person name="Amses K.R."/>
            <person name="Simmons D.R."/>
            <person name="Longcore J.E."/>
            <person name="Seto K."/>
            <person name="Alves G.H."/>
            <person name="Bonds A.E."/>
            <person name="Quandt C.A."/>
            <person name="Davis W.J."/>
            <person name="Chang Y."/>
            <person name="Letcher P.M."/>
            <person name="Powell M.J."/>
            <person name="Kuo A."/>
            <person name="Labutti K."/>
            <person name="Pangilinan J."/>
            <person name="Andreopoulos W."/>
            <person name="Tritt A."/>
            <person name="Riley R."/>
            <person name="Hundley H."/>
            <person name="Johnson J."/>
            <person name="Lipzen A."/>
            <person name="Barry K."/>
            <person name="Berbee M.L."/>
            <person name="Buchler N.E."/>
            <person name="Grigoriev I.V."/>
            <person name="Spatafora J.W."/>
            <person name="Stajich J.E."/>
            <person name="James T.Y."/>
        </authorList>
    </citation>
    <scope>NUCLEOTIDE SEQUENCE</scope>
    <source>
        <strain evidence="5">AG</strain>
    </source>
</reference>
<proteinExistence type="predicted"/>
<keyword evidence="4" id="KW-0732">Signal</keyword>
<dbReference type="PROSITE" id="PS50293">
    <property type="entry name" value="TPR_REGION"/>
    <property type="match status" value="1"/>
</dbReference>
<feature type="signal peptide" evidence="4">
    <location>
        <begin position="1"/>
        <end position="16"/>
    </location>
</feature>
<dbReference type="SMART" id="SM00028">
    <property type="entry name" value="TPR"/>
    <property type="match status" value="4"/>
</dbReference>
<dbReference type="RefSeq" id="XP_051440646.1">
    <property type="nucleotide sequence ID" value="XM_051592213.1"/>
</dbReference>
<dbReference type="PANTHER" id="PTHR44858:SF1">
    <property type="entry name" value="UDP-N-ACETYLGLUCOSAMINE--PEPTIDE N-ACETYLGLUCOSAMINYLTRANSFERASE SPINDLY-RELATED"/>
    <property type="match status" value="1"/>
</dbReference>
<dbReference type="AlphaFoldDB" id="A0AAD5H8L1"/>
<evidence type="ECO:0000256" key="2">
    <source>
        <dbReference type="ARBA" id="ARBA00022803"/>
    </source>
</evidence>
<organism evidence="5 6">
    <name type="scientific">Umbelopsis ramanniana AG</name>
    <dbReference type="NCBI Taxonomy" id="1314678"/>
    <lineage>
        <taxon>Eukaryota</taxon>
        <taxon>Fungi</taxon>
        <taxon>Fungi incertae sedis</taxon>
        <taxon>Mucoromycota</taxon>
        <taxon>Mucoromycotina</taxon>
        <taxon>Umbelopsidomycetes</taxon>
        <taxon>Umbelopsidales</taxon>
        <taxon>Umbelopsidaceae</taxon>
        <taxon>Umbelopsis</taxon>
    </lineage>
</organism>
<keyword evidence="6" id="KW-1185">Reference proteome</keyword>
<reference evidence="5" key="2">
    <citation type="journal article" date="2022" name="Proc. Natl. Acad. Sci. U.S.A.">
        <title>Diploid-dominant life cycles characterize the early evolution of Fungi.</title>
        <authorList>
            <person name="Amses K.R."/>
            <person name="Simmons D.R."/>
            <person name="Longcore J.E."/>
            <person name="Mondo S.J."/>
            <person name="Seto K."/>
            <person name="Jeronimo G.H."/>
            <person name="Bonds A.E."/>
            <person name="Quandt C.A."/>
            <person name="Davis W.J."/>
            <person name="Chang Y."/>
            <person name="Federici B.A."/>
            <person name="Kuo A."/>
            <person name="LaButti K."/>
            <person name="Pangilinan J."/>
            <person name="Andreopoulos W."/>
            <person name="Tritt A."/>
            <person name="Riley R."/>
            <person name="Hundley H."/>
            <person name="Johnson J."/>
            <person name="Lipzen A."/>
            <person name="Barry K."/>
            <person name="Lang B.F."/>
            <person name="Cuomo C.A."/>
            <person name="Buchler N.E."/>
            <person name="Grigoriev I.V."/>
            <person name="Spatafora J.W."/>
            <person name="Stajich J.E."/>
            <person name="James T.Y."/>
        </authorList>
    </citation>
    <scope>NUCLEOTIDE SEQUENCE</scope>
    <source>
        <strain evidence="5">AG</strain>
    </source>
</reference>
<dbReference type="PANTHER" id="PTHR44858">
    <property type="entry name" value="TETRATRICOPEPTIDE REPEAT PROTEIN 6"/>
    <property type="match status" value="1"/>
</dbReference>
<dbReference type="InterPro" id="IPR011990">
    <property type="entry name" value="TPR-like_helical_dom_sf"/>
</dbReference>
<evidence type="ECO:0000313" key="5">
    <source>
        <dbReference type="EMBL" id="KAI8575642.1"/>
    </source>
</evidence>
<dbReference type="Gene3D" id="1.25.40.10">
    <property type="entry name" value="Tetratricopeptide repeat domain"/>
    <property type="match status" value="1"/>
</dbReference>
<evidence type="ECO:0000313" key="6">
    <source>
        <dbReference type="Proteomes" id="UP001206595"/>
    </source>
</evidence>
<dbReference type="GeneID" id="75917556"/>
<gene>
    <name evidence="5" type="ORF">K450DRAFT_260813</name>
</gene>
<feature type="repeat" description="TPR" evidence="3">
    <location>
        <begin position="150"/>
        <end position="183"/>
    </location>
</feature>
<accession>A0AAD5H8L1</accession>
<dbReference type="InterPro" id="IPR050498">
    <property type="entry name" value="Ycf3"/>
</dbReference>
<comment type="caution">
    <text evidence="5">The sequence shown here is derived from an EMBL/GenBank/DDBJ whole genome shotgun (WGS) entry which is preliminary data.</text>
</comment>
<evidence type="ECO:0000256" key="1">
    <source>
        <dbReference type="ARBA" id="ARBA00022737"/>
    </source>
</evidence>
<sequence>MTRMLFFFSKLARAWCIRLQRFITYQASSLAMYRLTKILTATTAVRQLRTPVACRNVLRLAPNRVNSIRNISSTRPIYNKALAQEQLDLGTEYLNKGSIDLAMDSYHKSVQIAPSGAGFFNIGICYFQMGKHKDAIQAFEKSLELQPHNADAHTNIANSYLMLKDIKSAVKHLEQATNFNPMDGEIQYNLGCVYEALGEVDKAKRRLQMASDAGIDMATKKLQQIESKHR</sequence>
<keyword evidence="2 3" id="KW-0802">TPR repeat</keyword>
<evidence type="ECO:0000256" key="3">
    <source>
        <dbReference type="PROSITE-ProRule" id="PRU00339"/>
    </source>
</evidence>